<dbReference type="Gene3D" id="3.40.50.10330">
    <property type="entry name" value="Probable inorganic polyphosphate/atp-NAD kinase, domain 1"/>
    <property type="match status" value="1"/>
</dbReference>
<dbReference type="SMART" id="SM00045">
    <property type="entry name" value="DAGKa"/>
    <property type="match status" value="1"/>
</dbReference>
<keyword evidence="4" id="KW-0677">Repeat</keyword>
<dbReference type="InterPro" id="IPR000756">
    <property type="entry name" value="Diacylglycerol_kin_accessory"/>
</dbReference>
<keyword evidence="9" id="KW-1133">Transmembrane helix</keyword>
<evidence type="ECO:0000256" key="4">
    <source>
        <dbReference type="ARBA" id="ARBA00022737"/>
    </source>
</evidence>
<gene>
    <name evidence="13 14" type="primary">LOC114253354</name>
</gene>
<feature type="domain" description="Phorbol-ester/DAG-type" evidence="10">
    <location>
        <begin position="48"/>
        <end position="102"/>
    </location>
</feature>
<feature type="transmembrane region" description="Helical" evidence="9">
    <location>
        <begin position="12"/>
        <end position="35"/>
    </location>
</feature>
<dbReference type="Pfam" id="PF00781">
    <property type="entry name" value="DAGK_cat"/>
    <property type="match status" value="1"/>
</dbReference>
<keyword evidence="7 8" id="KW-0067">ATP-binding</keyword>
<dbReference type="CDD" id="cd20801">
    <property type="entry name" value="C1_DGKepsilon_typeIII_rpt1"/>
    <property type="match status" value="1"/>
</dbReference>
<keyword evidence="12" id="KW-1185">Reference proteome</keyword>
<keyword evidence="9" id="KW-0472">Membrane</keyword>
<dbReference type="Proteomes" id="UP000504629">
    <property type="component" value="Unplaced"/>
</dbReference>
<evidence type="ECO:0000256" key="1">
    <source>
        <dbReference type="ARBA" id="ARBA00001383"/>
    </source>
</evidence>
<evidence type="ECO:0000256" key="6">
    <source>
        <dbReference type="ARBA" id="ARBA00022777"/>
    </source>
</evidence>
<protein>
    <recommendedName>
        <fullName evidence="8">Diacylglycerol kinase</fullName>
        <shortName evidence="8">DAG kinase</shortName>
        <ecNumber evidence="8">2.7.1.107</ecNumber>
    </recommendedName>
</protein>
<dbReference type="GO" id="GO:0007200">
    <property type="term" value="P:phospholipase C-activating G protein-coupled receptor signaling pathway"/>
    <property type="evidence" value="ECO:0007669"/>
    <property type="project" value="InterPro"/>
</dbReference>
<dbReference type="Gene3D" id="2.60.200.40">
    <property type="match status" value="1"/>
</dbReference>
<keyword evidence="3 8" id="KW-0808">Transferase</keyword>
<dbReference type="InterPro" id="IPR002219">
    <property type="entry name" value="PKC_DAG/PE"/>
</dbReference>
<organism evidence="12 13">
    <name type="scientific">Bombyx mandarina</name>
    <name type="common">Wild silk moth</name>
    <name type="synonym">Wild silkworm</name>
    <dbReference type="NCBI Taxonomy" id="7092"/>
    <lineage>
        <taxon>Eukaryota</taxon>
        <taxon>Metazoa</taxon>
        <taxon>Ecdysozoa</taxon>
        <taxon>Arthropoda</taxon>
        <taxon>Hexapoda</taxon>
        <taxon>Insecta</taxon>
        <taxon>Pterygota</taxon>
        <taxon>Neoptera</taxon>
        <taxon>Endopterygota</taxon>
        <taxon>Lepidoptera</taxon>
        <taxon>Glossata</taxon>
        <taxon>Ditrysia</taxon>
        <taxon>Bombycoidea</taxon>
        <taxon>Bombycidae</taxon>
        <taxon>Bombycinae</taxon>
        <taxon>Bombyx</taxon>
    </lineage>
</organism>
<dbReference type="CTD" id="36408"/>
<comment type="catalytic activity">
    <reaction evidence="1 8">
        <text>a 1,2-diacyl-sn-glycerol + ATP = a 1,2-diacyl-sn-glycero-3-phosphate + ADP + H(+)</text>
        <dbReference type="Rhea" id="RHEA:10272"/>
        <dbReference type="ChEBI" id="CHEBI:15378"/>
        <dbReference type="ChEBI" id="CHEBI:17815"/>
        <dbReference type="ChEBI" id="CHEBI:30616"/>
        <dbReference type="ChEBI" id="CHEBI:58608"/>
        <dbReference type="ChEBI" id="CHEBI:456216"/>
        <dbReference type="EC" id="2.7.1.107"/>
    </reaction>
</comment>
<keyword evidence="5 8" id="KW-0547">Nucleotide-binding</keyword>
<evidence type="ECO:0000256" key="9">
    <source>
        <dbReference type="SAM" id="Phobius"/>
    </source>
</evidence>
<evidence type="ECO:0000256" key="3">
    <source>
        <dbReference type="ARBA" id="ARBA00022679"/>
    </source>
</evidence>
<dbReference type="GeneID" id="114253354"/>
<dbReference type="GO" id="GO:0005524">
    <property type="term" value="F:ATP binding"/>
    <property type="evidence" value="ECO:0007669"/>
    <property type="project" value="UniProtKB-KW"/>
</dbReference>
<dbReference type="InterPro" id="IPR017438">
    <property type="entry name" value="ATP-NAD_kinase_N"/>
</dbReference>
<evidence type="ECO:0000256" key="2">
    <source>
        <dbReference type="ARBA" id="ARBA00009280"/>
    </source>
</evidence>
<feature type="domain" description="DAGKc" evidence="11">
    <location>
        <begin position="194"/>
        <end position="326"/>
    </location>
</feature>
<evidence type="ECO:0000256" key="8">
    <source>
        <dbReference type="RuleBase" id="RU361128"/>
    </source>
</evidence>
<reference evidence="13 14" key="1">
    <citation type="submission" date="2025-04" db="UniProtKB">
        <authorList>
            <consortium name="RefSeq"/>
        </authorList>
    </citation>
    <scope>IDENTIFICATION</scope>
    <source>
        <tissue evidence="13 14">Silk gland</tissue>
    </source>
</reference>
<dbReference type="RefSeq" id="XP_028044010.1">
    <property type="nucleotide sequence ID" value="XM_028188209.1"/>
</dbReference>
<dbReference type="Pfam" id="PF00609">
    <property type="entry name" value="DAGK_acc"/>
    <property type="match status" value="1"/>
</dbReference>
<dbReference type="AlphaFoldDB" id="A0A6J2KUY4"/>
<dbReference type="RefSeq" id="XP_028044009.1">
    <property type="nucleotide sequence ID" value="XM_028188208.1"/>
</dbReference>
<evidence type="ECO:0000259" key="11">
    <source>
        <dbReference type="PROSITE" id="PS50146"/>
    </source>
</evidence>
<dbReference type="GO" id="GO:0004143">
    <property type="term" value="F:ATP-dependent diacylglycerol kinase activity"/>
    <property type="evidence" value="ECO:0007669"/>
    <property type="project" value="UniProtKB-EC"/>
</dbReference>
<dbReference type="PROSITE" id="PS50081">
    <property type="entry name" value="ZF_DAG_PE_2"/>
    <property type="match status" value="1"/>
</dbReference>
<dbReference type="SMART" id="SM00046">
    <property type="entry name" value="DAGKc"/>
    <property type="match status" value="1"/>
</dbReference>
<dbReference type="PROSITE" id="PS50146">
    <property type="entry name" value="DAGK"/>
    <property type="match status" value="1"/>
</dbReference>
<comment type="similarity">
    <text evidence="2 8">Belongs to the eukaryotic diacylglycerol kinase family.</text>
</comment>
<proteinExistence type="inferred from homology"/>
<evidence type="ECO:0000313" key="13">
    <source>
        <dbReference type="RefSeq" id="XP_028044009.1"/>
    </source>
</evidence>
<keyword evidence="6 8" id="KW-0418">Kinase</keyword>
<evidence type="ECO:0000313" key="12">
    <source>
        <dbReference type="Proteomes" id="UP000504629"/>
    </source>
</evidence>
<accession>A0A6J2KUY4</accession>
<dbReference type="PANTHER" id="PTHR11255">
    <property type="entry name" value="DIACYLGLYCEROL KINASE"/>
    <property type="match status" value="1"/>
</dbReference>
<dbReference type="SUPFAM" id="SSF111331">
    <property type="entry name" value="NAD kinase/diacylglycerol kinase-like"/>
    <property type="match status" value="1"/>
</dbReference>
<dbReference type="InterPro" id="IPR037607">
    <property type="entry name" value="DGK"/>
</dbReference>
<dbReference type="PANTHER" id="PTHR11255:SF118">
    <property type="entry name" value="DIACYLGLYCEROL KINASE EPSILON"/>
    <property type="match status" value="1"/>
</dbReference>
<dbReference type="OrthoDB" id="242257at2759"/>
<evidence type="ECO:0000256" key="7">
    <source>
        <dbReference type="ARBA" id="ARBA00022840"/>
    </source>
</evidence>
<dbReference type="EC" id="2.7.1.107" evidence="8"/>
<dbReference type="GO" id="GO:0016020">
    <property type="term" value="C:membrane"/>
    <property type="evidence" value="ECO:0007669"/>
    <property type="project" value="TreeGrafter"/>
</dbReference>
<dbReference type="InterPro" id="IPR016064">
    <property type="entry name" value="NAD/diacylglycerol_kinase_sf"/>
</dbReference>
<evidence type="ECO:0000313" key="14">
    <source>
        <dbReference type="RefSeq" id="XP_028044010.1"/>
    </source>
</evidence>
<keyword evidence="9" id="KW-0812">Transmembrane</keyword>
<name>A0A6J2KUY4_BOMMA</name>
<dbReference type="KEGG" id="bman:114253354"/>
<sequence>MEHFINYDSVTAYYFATGGLFLMYLAFRILYSLIVQNNFMQTQYRAYGHTWRSIQCNKSIPYNIYCTVCEKLMLAVVGLFCECCAVSACKKCYKTVDKRYKCKQLTWPSNKIFPHQWVDVGISRTDIAENNDHSDDSTKKYFCSWCQRIKLCNNTRDLKTEQCDFHKYSNIIIPPTSVQMEKGNVISIQPVNNSNWEPLIIIANRKSGSNRSDEILSLFRGLLNPIQVIDVSVTSPESVVRWLPEKCRVLVAGGDGTVAWVLNALFAAPHIKAAVAIFPMGTGNDLSRVLGWGPGCPSYIDAHSIISSIKQATVEPLDRWKIIIKPKRGRLGRRAPERILHAYNYASIGVDAQVALDFHRARTQFLYRYASRTLNYIAYVFLGVGRALDDGGCEGLERRVRCCADGVALTLPPLQALLALNIPSWGAGVHLWSMGGEDEVEEQSMSDGKLEVVGISSSFHIARLQCGLAEPYRFTQASNLRIDLEGSCAMQVDGEPWMQGPATILVEPAGQSTMLRANIKRSEC</sequence>
<dbReference type="InterPro" id="IPR001206">
    <property type="entry name" value="Diacylglycerol_kinase_cat_dom"/>
</dbReference>
<evidence type="ECO:0000259" key="10">
    <source>
        <dbReference type="PROSITE" id="PS50081"/>
    </source>
</evidence>
<evidence type="ECO:0000256" key="5">
    <source>
        <dbReference type="ARBA" id="ARBA00022741"/>
    </source>
</evidence>